<reference evidence="1 2" key="1">
    <citation type="submission" date="2024-04" db="EMBL/GenBank/DDBJ databases">
        <title>Polymorphospora sp. isolated from Baiyangdian Lake in Xiong'an New Area.</title>
        <authorList>
            <person name="Zhang X."/>
            <person name="Liu J."/>
        </authorList>
    </citation>
    <scope>NUCLEOTIDE SEQUENCE [LARGE SCALE GENOMIC DNA]</scope>
    <source>
        <strain evidence="1 2">2-325</strain>
    </source>
</reference>
<accession>A0ABV5CK24</accession>
<comment type="caution">
    <text evidence="1">The sequence shown here is derived from an EMBL/GenBank/DDBJ whole genome shotgun (WGS) entry which is preliminary data.</text>
</comment>
<keyword evidence="2" id="KW-1185">Reference proteome</keyword>
<dbReference type="Proteomes" id="UP001582793">
    <property type="component" value="Unassembled WGS sequence"/>
</dbReference>
<protein>
    <recommendedName>
        <fullName evidence="3">Acetyltransferase</fullName>
    </recommendedName>
</protein>
<evidence type="ECO:0000313" key="2">
    <source>
        <dbReference type="Proteomes" id="UP001582793"/>
    </source>
</evidence>
<sequence>MGRIGEVWQLRRGDEVLGEITVTDADFPWLGGCFAARPGFAEVAPLFAEEVALATVLEDDDSAAAVEAWETAYDRITTLMTLVAPSGPVAEFLLHMGAGECWFRWSDEPLTRE</sequence>
<evidence type="ECO:0008006" key="3">
    <source>
        <dbReference type="Google" id="ProtNLM"/>
    </source>
</evidence>
<organism evidence="1 2">
    <name type="scientific">Polymorphospora lycopeni</name>
    <dbReference type="NCBI Taxonomy" id="3140240"/>
    <lineage>
        <taxon>Bacteria</taxon>
        <taxon>Bacillati</taxon>
        <taxon>Actinomycetota</taxon>
        <taxon>Actinomycetes</taxon>
        <taxon>Micromonosporales</taxon>
        <taxon>Micromonosporaceae</taxon>
        <taxon>Polymorphospora</taxon>
    </lineage>
</organism>
<name>A0ABV5CK24_9ACTN</name>
<proteinExistence type="predicted"/>
<dbReference type="EMBL" id="JBCGDC010000008">
    <property type="protein sequence ID" value="MFB6392348.1"/>
    <property type="molecule type" value="Genomic_DNA"/>
</dbReference>
<evidence type="ECO:0000313" key="1">
    <source>
        <dbReference type="EMBL" id="MFB6392348.1"/>
    </source>
</evidence>
<gene>
    <name evidence="1" type="ORF">AAFH96_04425</name>
</gene>
<dbReference type="RefSeq" id="WP_364212294.1">
    <property type="nucleotide sequence ID" value="NZ_JBCGDC010000008.1"/>
</dbReference>